<dbReference type="KEGG" id="jpo:G7058_01970"/>
<feature type="DNA-binding region" description="H-T-H motif" evidence="2">
    <location>
        <begin position="34"/>
        <end position="53"/>
    </location>
</feature>
<dbReference type="GeneID" id="94552026"/>
<accession>A0A6G7WF95</accession>
<dbReference type="PROSITE" id="PS50977">
    <property type="entry name" value="HTH_TETR_2"/>
    <property type="match status" value="1"/>
</dbReference>
<dbReference type="PROSITE" id="PS01081">
    <property type="entry name" value="HTH_TETR_1"/>
    <property type="match status" value="1"/>
</dbReference>
<dbReference type="PANTHER" id="PTHR43479:SF11">
    <property type="entry name" value="ACREF_ENVCD OPERON REPRESSOR-RELATED"/>
    <property type="match status" value="1"/>
</dbReference>
<dbReference type="RefSeq" id="WP_166061964.1">
    <property type="nucleotide sequence ID" value="NZ_CP049889.1"/>
</dbReference>
<dbReference type="InterPro" id="IPR009057">
    <property type="entry name" value="Homeodomain-like_sf"/>
</dbReference>
<dbReference type="GO" id="GO:0003677">
    <property type="term" value="F:DNA binding"/>
    <property type="evidence" value="ECO:0007669"/>
    <property type="project" value="UniProtKB-UniRule"/>
</dbReference>
<name>A0A6G7WF95_9LACT</name>
<reference evidence="4 5" key="1">
    <citation type="journal article" date="2017" name="Int. J. Syst. Evol. Microbiol.">
        <title>Jeotgalibaca porci sp. nov. and Jeotgalibaca arthritidis sp. nov., isolated from pigs, and emended description of the genus Jeotgalibaca.</title>
        <authorList>
            <person name="Zamora L."/>
            <person name="Perez-Sancho M."/>
            <person name="Dominguez L."/>
            <person name="Fernandez-Garayzabal J.F."/>
            <person name="Vela A.I."/>
        </authorList>
    </citation>
    <scope>NUCLEOTIDE SEQUENCE [LARGE SCALE GENOMIC DNA]</scope>
    <source>
        <strain evidence="4 5">CCUG 69148</strain>
    </source>
</reference>
<gene>
    <name evidence="4" type="ORF">G7058_01970</name>
</gene>
<keyword evidence="1 2" id="KW-0238">DNA-binding</keyword>
<feature type="domain" description="HTH tetR-type" evidence="3">
    <location>
        <begin position="11"/>
        <end position="71"/>
    </location>
</feature>
<evidence type="ECO:0000256" key="1">
    <source>
        <dbReference type="ARBA" id="ARBA00023125"/>
    </source>
</evidence>
<evidence type="ECO:0000256" key="2">
    <source>
        <dbReference type="PROSITE-ProRule" id="PRU00335"/>
    </source>
</evidence>
<dbReference type="Proteomes" id="UP000501830">
    <property type="component" value="Chromosome"/>
</dbReference>
<dbReference type="InterPro" id="IPR001647">
    <property type="entry name" value="HTH_TetR"/>
</dbReference>
<dbReference type="EMBL" id="CP049889">
    <property type="protein sequence ID" value="QIK50923.1"/>
    <property type="molecule type" value="Genomic_DNA"/>
</dbReference>
<dbReference type="PANTHER" id="PTHR43479">
    <property type="entry name" value="ACREF/ENVCD OPERON REPRESSOR-RELATED"/>
    <property type="match status" value="1"/>
</dbReference>
<keyword evidence="5" id="KW-1185">Reference proteome</keyword>
<protein>
    <submittedName>
        <fullName evidence="4">TetR/AcrR family transcriptional regulator</fullName>
    </submittedName>
</protein>
<evidence type="ECO:0000313" key="5">
    <source>
        <dbReference type="Proteomes" id="UP000501830"/>
    </source>
</evidence>
<dbReference type="SUPFAM" id="SSF46689">
    <property type="entry name" value="Homeodomain-like"/>
    <property type="match status" value="1"/>
</dbReference>
<dbReference type="InterPro" id="IPR050624">
    <property type="entry name" value="HTH-type_Tx_Regulator"/>
</dbReference>
<organism evidence="4 5">
    <name type="scientific">Jeotgalibaca porci</name>
    <dbReference type="NCBI Taxonomy" id="1868793"/>
    <lineage>
        <taxon>Bacteria</taxon>
        <taxon>Bacillati</taxon>
        <taxon>Bacillota</taxon>
        <taxon>Bacilli</taxon>
        <taxon>Lactobacillales</taxon>
        <taxon>Carnobacteriaceae</taxon>
        <taxon>Jeotgalibaca</taxon>
    </lineage>
</organism>
<evidence type="ECO:0000259" key="3">
    <source>
        <dbReference type="PROSITE" id="PS50977"/>
    </source>
</evidence>
<dbReference type="AlphaFoldDB" id="A0A6G7WF95"/>
<dbReference type="Gene3D" id="1.10.357.10">
    <property type="entry name" value="Tetracycline Repressor, domain 2"/>
    <property type="match status" value="1"/>
</dbReference>
<proteinExistence type="predicted"/>
<dbReference type="Pfam" id="PF17924">
    <property type="entry name" value="TetR_C_19"/>
    <property type="match status" value="1"/>
</dbReference>
<sequence>MPKQTFFNLPDEKKERLLKAAYSEFSKFSLDESSINAIIHESGISRGSFYQYFEDKEDLYFYCAHLLKKDEKAQVDKCFEVAEGNLFDGLKRTFDILYDSYTTGPNKDFYHHFFVNMTYRKSRNIYDEKNQQPVKPHKHEYPDIVRMLDQSTLNFSSEQELQDFLQYTFQIIHWTIARSFLKKLSKEEAHEEVNQRLTWLENGIIKNKGG</sequence>
<dbReference type="InterPro" id="IPR023772">
    <property type="entry name" value="DNA-bd_HTH_TetR-type_CS"/>
</dbReference>
<evidence type="ECO:0000313" key="4">
    <source>
        <dbReference type="EMBL" id="QIK50923.1"/>
    </source>
</evidence>
<dbReference type="Pfam" id="PF00440">
    <property type="entry name" value="TetR_N"/>
    <property type="match status" value="1"/>
</dbReference>